<dbReference type="PANTHER" id="PTHR12478">
    <property type="entry name" value="DNA-DAMAGE-INDUCIBLE TRANSCRIPT 4 PROTEIN DDIT4"/>
    <property type="match status" value="1"/>
</dbReference>
<evidence type="ECO:0000256" key="7">
    <source>
        <dbReference type="SAM" id="MobiDB-lite"/>
    </source>
</evidence>
<dbReference type="InterPro" id="IPR012918">
    <property type="entry name" value="RTP801-like"/>
</dbReference>
<comment type="subcellular location">
    <subcellularLocation>
        <location evidence="1">Cytoplasm</location>
    </subcellularLocation>
</comment>
<dbReference type="EnsemblMetazoa" id="SCAU014914-RA">
    <property type="protein sequence ID" value="SCAU014914-PA"/>
    <property type="gene ID" value="SCAU014914"/>
</dbReference>
<dbReference type="PANTHER" id="PTHR12478:SF16">
    <property type="entry name" value="PROTEIN CHARYBDE-RELATED"/>
    <property type="match status" value="1"/>
</dbReference>
<feature type="compositionally biased region" description="Polar residues" evidence="7">
    <location>
        <begin position="38"/>
        <end position="64"/>
    </location>
</feature>
<evidence type="ECO:0000313" key="9">
    <source>
        <dbReference type="Proteomes" id="UP000095300"/>
    </source>
</evidence>
<evidence type="ECO:0000256" key="2">
    <source>
        <dbReference type="ARBA" id="ARBA00010670"/>
    </source>
</evidence>
<keyword evidence="4" id="KW-0963">Cytoplasm</keyword>
<reference evidence="8" key="1">
    <citation type="submission" date="2020-05" db="UniProtKB">
        <authorList>
            <consortium name="EnsemblMetazoa"/>
        </authorList>
    </citation>
    <scope>IDENTIFICATION</scope>
    <source>
        <strain evidence="8">USDA</strain>
    </source>
</reference>
<keyword evidence="5" id="KW-0053">Apoptosis</keyword>
<dbReference type="InterPro" id="IPR038281">
    <property type="entry name" value="RTP801-like_C_sf"/>
</dbReference>
<feature type="region of interest" description="Disordered" evidence="7">
    <location>
        <begin position="28"/>
        <end position="108"/>
    </location>
</feature>
<comment type="function">
    <text evidence="6">Inhibits cell growth by regulating the Tor pathway upstream of the Tsc1-Tsc2 complex and downstream of Akt1. Acts as a cell death activator during head development.</text>
</comment>
<proteinExistence type="inferred from homology"/>
<protein>
    <recommendedName>
        <fullName evidence="10">Protein scylla</fullName>
    </recommendedName>
</protein>
<accession>A0A1I8Q8S0</accession>
<dbReference type="FunFam" id="3.90.470.40:FF:000003">
    <property type="entry name" value="Charybde, isoform E"/>
    <property type="match status" value="1"/>
</dbReference>
<dbReference type="GO" id="GO:0006979">
    <property type="term" value="P:response to oxidative stress"/>
    <property type="evidence" value="ECO:0007669"/>
    <property type="project" value="UniProtKB-ARBA"/>
</dbReference>
<name>A0A1I8Q8S0_STOCA</name>
<evidence type="ECO:0000256" key="5">
    <source>
        <dbReference type="ARBA" id="ARBA00022703"/>
    </source>
</evidence>
<dbReference type="GO" id="GO:0006915">
    <property type="term" value="P:apoptotic process"/>
    <property type="evidence" value="ECO:0007669"/>
    <property type="project" value="UniProtKB-KW"/>
</dbReference>
<dbReference type="GO" id="GO:0032006">
    <property type="term" value="P:regulation of TOR signaling"/>
    <property type="evidence" value="ECO:0007669"/>
    <property type="project" value="UniProtKB-ARBA"/>
</dbReference>
<evidence type="ECO:0000313" key="8">
    <source>
        <dbReference type="EnsemblMetazoa" id="SCAU014914-PA"/>
    </source>
</evidence>
<dbReference type="GO" id="GO:0008258">
    <property type="term" value="P:head involution"/>
    <property type="evidence" value="ECO:0007669"/>
    <property type="project" value="UniProtKB-ARBA"/>
</dbReference>
<evidence type="ECO:0000256" key="6">
    <source>
        <dbReference type="ARBA" id="ARBA00059352"/>
    </source>
</evidence>
<dbReference type="OrthoDB" id="10018535at2759"/>
<evidence type="ECO:0000256" key="1">
    <source>
        <dbReference type="ARBA" id="ARBA00004496"/>
    </source>
</evidence>
<comment type="similarity">
    <text evidence="2">Belongs to the DDIT4 family.</text>
</comment>
<evidence type="ECO:0000256" key="3">
    <source>
        <dbReference type="ARBA" id="ARBA00022473"/>
    </source>
</evidence>
<feature type="compositionally biased region" description="Polar residues" evidence="7">
    <location>
        <begin position="75"/>
        <end position="99"/>
    </location>
</feature>
<dbReference type="AlphaFoldDB" id="A0A1I8Q8S0"/>
<dbReference type="Proteomes" id="UP000095300">
    <property type="component" value="Unassembled WGS sequence"/>
</dbReference>
<dbReference type="GO" id="GO:0009968">
    <property type="term" value="P:negative regulation of signal transduction"/>
    <property type="evidence" value="ECO:0007669"/>
    <property type="project" value="InterPro"/>
</dbReference>
<sequence>MKMEILAVQQLYHPSDFAGLGSNKVKDWTSPLTPPPEASTQATTNLPYNQTNTINKMKSSINNQKNRRLSESQNKRNTPAVVATNQKPLASNTNKAIHNSSSSSSKTHNNVYYSEDFDATAINDLSLRLLDELRAAKSRHLSCTEVSLPCDLTPRIAAEILRLSEREPCGLRGCTVYIEFEDEPNNSRRIASLKLDKETVSTFEIYLTLRQDHRGWAALLPQFMKGLSRTITISPEFNITKNKLYSPLTSSGYMYTSSKAISTPTA</sequence>
<evidence type="ECO:0008006" key="10">
    <source>
        <dbReference type="Google" id="ProtNLM"/>
    </source>
</evidence>
<organism evidence="8 9">
    <name type="scientific">Stomoxys calcitrans</name>
    <name type="common">Stable fly</name>
    <name type="synonym">Conops calcitrans</name>
    <dbReference type="NCBI Taxonomy" id="35570"/>
    <lineage>
        <taxon>Eukaryota</taxon>
        <taxon>Metazoa</taxon>
        <taxon>Ecdysozoa</taxon>
        <taxon>Arthropoda</taxon>
        <taxon>Hexapoda</taxon>
        <taxon>Insecta</taxon>
        <taxon>Pterygota</taxon>
        <taxon>Neoptera</taxon>
        <taxon>Endopterygota</taxon>
        <taxon>Diptera</taxon>
        <taxon>Brachycera</taxon>
        <taxon>Muscomorpha</taxon>
        <taxon>Muscoidea</taxon>
        <taxon>Muscidae</taxon>
        <taxon>Stomoxys</taxon>
    </lineage>
</organism>
<keyword evidence="3" id="KW-0217">Developmental protein</keyword>
<dbReference type="VEuPathDB" id="VectorBase:SCAU014914"/>
<dbReference type="Pfam" id="PF07809">
    <property type="entry name" value="RTP801_C"/>
    <property type="match status" value="1"/>
</dbReference>
<dbReference type="Gene3D" id="3.90.470.40">
    <property type="entry name" value="RTP801-like"/>
    <property type="match status" value="1"/>
</dbReference>
<evidence type="ECO:0000256" key="4">
    <source>
        <dbReference type="ARBA" id="ARBA00022490"/>
    </source>
</evidence>
<dbReference type="KEGG" id="scac:106092457"/>
<gene>
    <name evidence="8" type="primary">106092457</name>
</gene>
<dbReference type="GO" id="GO:0045926">
    <property type="term" value="P:negative regulation of growth"/>
    <property type="evidence" value="ECO:0007669"/>
    <property type="project" value="UniProtKB-ARBA"/>
</dbReference>
<dbReference type="GO" id="GO:0005737">
    <property type="term" value="C:cytoplasm"/>
    <property type="evidence" value="ECO:0007669"/>
    <property type="project" value="UniProtKB-SubCell"/>
</dbReference>
<keyword evidence="9" id="KW-1185">Reference proteome</keyword>